<gene>
    <name evidence="1" type="ORF">CK203_048181</name>
</gene>
<dbReference type="Proteomes" id="UP000288805">
    <property type="component" value="Unassembled WGS sequence"/>
</dbReference>
<comment type="caution">
    <text evidence="1">The sequence shown here is derived from an EMBL/GenBank/DDBJ whole genome shotgun (WGS) entry which is preliminary data.</text>
</comment>
<evidence type="ECO:0000313" key="1">
    <source>
        <dbReference type="EMBL" id="RVW79070.1"/>
    </source>
</evidence>
<name>A0A438H3A4_VITVI</name>
<proteinExistence type="predicted"/>
<reference evidence="1 2" key="1">
    <citation type="journal article" date="2018" name="PLoS Genet.">
        <title>Population sequencing reveals clonal diversity and ancestral inbreeding in the grapevine cultivar Chardonnay.</title>
        <authorList>
            <person name="Roach M.J."/>
            <person name="Johnson D.L."/>
            <person name="Bohlmann J."/>
            <person name="van Vuuren H.J."/>
            <person name="Jones S.J."/>
            <person name="Pretorius I.S."/>
            <person name="Schmidt S.A."/>
            <person name="Borneman A.R."/>
        </authorList>
    </citation>
    <scope>NUCLEOTIDE SEQUENCE [LARGE SCALE GENOMIC DNA]</scope>
    <source>
        <strain evidence="2">cv. Chardonnay</strain>
        <tissue evidence="1">Leaf</tissue>
    </source>
</reference>
<organism evidence="1 2">
    <name type="scientific">Vitis vinifera</name>
    <name type="common">Grape</name>
    <dbReference type="NCBI Taxonomy" id="29760"/>
    <lineage>
        <taxon>Eukaryota</taxon>
        <taxon>Viridiplantae</taxon>
        <taxon>Streptophyta</taxon>
        <taxon>Embryophyta</taxon>
        <taxon>Tracheophyta</taxon>
        <taxon>Spermatophyta</taxon>
        <taxon>Magnoliopsida</taxon>
        <taxon>eudicotyledons</taxon>
        <taxon>Gunneridae</taxon>
        <taxon>Pentapetalae</taxon>
        <taxon>rosids</taxon>
        <taxon>Vitales</taxon>
        <taxon>Vitaceae</taxon>
        <taxon>Viteae</taxon>
        <taxon>Vitis</taxon>
    </lineage>
</organism>
<dbReference type="AlphaFoldDB" id="A0A438H3A4"/>
<evidence type="ECO:0000313" key="2">
    <source>
        <dbReference type="Proteomes" id="UP000288805"/>
    </source>
</evidence>
<sequence length="226" mass="25557">MARLVLAGIFGAPNSTIGGQTRQNFQTHQRRNLRNQPAMEEFQQTEGYFSNEGGVSPLKRQPTFHHTADHDQNLNIKVIHRYLMGLRPNDRNLVELQPCWTLFGVVQLAMKLPGIPYFRLLLFAFGGRDSASSSPFFGVKGALIEVEEGHDADVILKENERELFVNPFRVLLAEERVFEKGDGGSFPIREGRVEEEGGDVESWRYNSLASFCHCLGMPTEGFEEEI</sequence>
<accession>A0A438H3A4</accession>
<dbReference type="EMBL" id="QGNW01000286">
    <property type="protein sequence ID" value="RVW79070.1"/>
    <property type="molecule type" value="Genomic_DNA"/>
</dbReference>
<protein>
    <submittedName>
        <fullName evidence="1">Uncharacterized protein</fullName>
    </submittedName>
</protein>